<organism evidence="4">
    <name type="scientific">Tetraselmis chuii</name>
    <dbReference type="NCBI Taxonomy" id="63592"/>
    <lineage>
        <taxon>Eukaryota</taxon>
        <taxon>Viridiplantae</taxon>
        <taxon>Chlorophyta</taxon>
        <taxon>core chlorophytes</taxon>
        <taxon>Chlorodendrophyceae</taxon>
        <taxon>Chlorodendrales</taxon>
        <taxon>Chlorodendraceae</taxon>
        <taxon>Tetraselmis</taxon>
    </lineage>
</organism>
<evidence type="ECO:0000256" key="1">
    <source>
        <dbReference type="ARBA" id="ARBA00007177"/>
    </source>
</evidence>
<evidence type="ECO:0008006" key="5">
    <source>
        <dbReference type="Google" id="ProtNLM"/>
    </source>
</evidence>
<evidence type="ECO:0000256" key="2">
    <source>
        <dbReference type="ARBA" id="ARBA00023186"/>
    </source>
</evidence>
<dbReference type="Pfam" id="PF01774">
    <property type="entry name" value="UreD"/>
    <property type="match status" value="1"/>
</dbReference>
<gene>
    <name evidence="4" type="ORF">TCHU04912_LOCUS15882</name>
</gene>
<dbReference type="InterPro" id="IPR002669">
    <property type="entry name" value="UreD"/>
</dbReference>
<comment type="similarity">
    <text evidence="1">Belongs to the UreD family.</text>
</comment>
<reference evidence="4" key="1">
    <citation type="submission" date="2021-01" db="EMBL/GenBank/DDBJ databases">
        <authorList>
            <person name="Corre E."/>
            <person name="Pelletier E."/>
            <person name="Niang G."/>
            <person name="Scheremetjew M."/>
            <person name="Finn R."/>
            <person name="Kale V."/>
            <person name="Holt S."/>
            <person name="Cochrane G."/>
            <person name="Meng A."/>
            <person name="Brown T."/>
            <person name="Cohen L."/>
        </authorList>
    </citation>
    <scope>NUCLEOTIDE SEQUENCE</scope>
    <source>
        <strain evidence="4">PLY429</strain>
    </source>
</reference>
<keyword evidence="2" id="KW-0143">Chaperone</keyword>
<proteinExistence type="inferred from homology"/>
<dbReference type="EMBL" id="HBGG01030503">
    <property type="protein sequence ID" value="CAD9213643.1"/>
    <property type="molecule type" value="Transcribed_RNA"/>
</dbReference>
<evidence type="ECO:0000256" key="3">
    <source>
        <dbReference type="SAM" id="MobiDB-lite"/>
    </source>
</evidence>
<sequence>MATAEVVARLHPAGVSESPASKRAKLNSAGPAGSESLTGDELSSVDWWEWWWNEHPEVAAATQSARLEVALCGGTSSATTVYGTYPMRLFVPQKTASPDANAIWAYTSSHGGGIVSGDKTGLRVVVATGCACVIATQGSTKVYKQRLGGGEGLMPGGRAVQALAGTVQSGSLLALLPDPIACFENSSFRQVQRVNLLGGASLAAVDWLVPGRVGYGSGERWAFEVYESVLQVAVEGRQVVNDPVRLERGAELSVAEQMGAVHAMGVVLLVGPRLTETCQQAEAVVADLGQKYLRGGAAWIRQPPQPMPSGGRVVASSSRVPGGLMIRFAGESTHAAYSFLQQVLSPLAAQLGAAPYNERGLS</sequence>
<protein>
    <recommendedName>
        <fullName evidence="5">Urease accessory protein UreD</fullName>
    </recommendedName>
</protein>
<dbReference type="AlphaFoldDB" id="A0A7S1T1Y5"/>
<feature type="region of interest" description="Disordered" evidence="3">
    <location>
        <begin position="1"/>
        <end position="39"/>
    </location>
</feature>
<evidence type="ECO:0000313" key="4">
    <source>
        <dbReference type="EMBL" id="CAD9213643.1"/>
    </source>
</evidence>
<dbReference type="HAMAP" id="MF_01384">
    <property type="entry name" value="UreD"/>
    <property type="match status" value="1"/>
</dbReference>
<accession>A0A7S1T1Y5</accession>
<name>A0A7S1T1Y5_9CHLO</name>
<dbReference type="PANTHER" id="PTHR33643:SF1">
    <property type="entry name" value="UREASE ACCESSORY PROTEIN D"/>
    <property type="match status" value="1"/>
</dbReference>
<dbReference type="PANTHER" id="PTHR33643">
    <property type="entry name" value="UREASE ACCESSORY PROTEIN D"/>
    <property type="match status" value="1"/>
</dbReference>
<dbReference type="GO" id="GO:0016151">
    <property type="term" value="F:nickel cation binding"/>
    <property type="evidence" value="ECO:0007669"/>
    <property type="project" value="InterPro"/>
</dbReference>